<dbReference type="GO" id="GO:0008422">
    <property type="term" value="F:beta-glucosidase activity"/>
    <property type="evidence" value="ECO:0007669"/>
    <property type="project" value="UniProtKB-ARBA"/>
</dbReference>
<dbReference type="InterPro" id="IPR036881">
    <property type="entry name" value="Glyco_hydro_3_C_sf"/>
</dbReference>
<dbReference type="FunFam" id="2.60.40.10:FF:000495">
    <property type="entry name" value="Periplasmic beta-glucosidase"/>
    <property type="match status" value="1"/>
</dbReference>
<dbReference type="Gene3D" id="2.60.40.10">
    <property type="entry name" value="Immunoglobulins"/>
    <property type="match status" value="1"/>
</dbReference>
<dbReference type="SUPFAM" id="SSF51445">
    <property type="entry name" value="(Trans)glycosidases"/>
    <property type="match status" value="1"/>
</dbReference>
<dbReference type="PRINTS" id="PR00133">
    <property type="entry name" value="GLHYDRLASE3"/>
</dbReference>
<protein>
    <submittedName>
        <fullName evidence="6">Glycosyl hydrolase family 3 protein</fullName>
    </submittedName>
</protein>
<evidence type="ECO:0000256" key="3">
    <source>
        <dbReference type="ARBA" id="ARBA00023277"/>
    </source>
</evidence>
<evidence type="ECO:0000256" key="4">
    <source>
        <dbReference type="RuleBase" id="RU361161"/>
    </source>
</evidence>
<dbReference type="Gene3D" id="3.40.50.1700">
    <property type="entry name" value="Glycoside hydrolase family 3 C-terminal domain"/>
    <property type="match status" value="1"/>
</dbReference>
<dbReference type="OrthoDB" id="98455at2"/>
<dbReference type="InterPro" id="IPR019800">
    <property type="entry name" value="Glyco_hydro_3_AS"/>
</dbReference>
<evidence type="ECO:0000313" key="7">
    <source>
        <dbReference type="Proteomes" id="UP000016662"/>
    </source>
</evidence>
<name>U2KQR2_9FIRM</name>
<dbReference type="PANTHER" id="PTHR42715">
    <property type="entry name" value="BETA-GLUCOSIDASE"/>
    <property type="match status" value="1"/>
</dbReference>
<comment type="similarity">
    <text evidence="1 4">Belongs to the glycosyl hydrolase 3 family.</text>
</comment>
<dbReference type="PROSITE" id="PS00775">
    <property type="entry name" value="GLYCOSYL_HYDROL_F3"/>
    <property type="match status" value="1"/>
</dbReference>
<dbReference type="RefSeq" id="WP_021683547.1">
    <property type="nucleotide sequence ID" value="NZ_KI260490.1"/>
</dbReference>
<feature type="domain" description="Fibronectin type III-like" evidence="5">
    <location>
        <begin position="580"/>
        <end position="653"/>
    </location>
</feature>
<dbReference type="GO" id="GO:0005975">
    <property type="term" value="P:carbohydrate metabolic process"/>
    <property type="evidence" value="ECO:0007669"/>
    <property type="project" value="InterPro"/>
</dbReference>
<keyword evidence="2 4" id="KW-0378">Hydrolase</keyword>
<evidence type="ECO:0000256" key="1">
    <source>
        <dbReference type="ARBA" id="ARBA00005336"/>
    </source>
</evidence>
<dbReference type="eggNOG" id="COG1472">
    <property type="taxonomic scope" value="Bacteria"/>
</dbReference>
<proteinExistence type="inferred from homology"/>
<dbReference type="STRING" id="411473.RUMCAL_02034"/>
<dbReference type="Pfam" id="PF14310">
    <property type="entry name" value="Fn3-like"/>
    <property type="match status" value="1"/>
</dbReference>
<dbReference type="Pfam" id="PF00933">
    <property type="entry name" value="Glyco_hydro_3"/>
    <property type="match status" value="1"/>
</dbReference>
<dbReference type="SMART" id="SM01217">
    <property type="entry name" value="Fn3_like"/>
    <property type="match status" value="1"/>
</dbReference>
<accession>U2KQR2</accession>
<keyword evidence="3" id="KW-0119">Carbohydrate metabolism</keyword>
<evidence type="ECO:0000256" key="2">
    <source>
        <dbReference type="ARBA" id="ARBA00022801"/>
    </source>
</evidence>
<dbReference type="AlphaFoldDB" id="U2KQR2"/>
<organism evidence="6 7">
    <name type="scientific">Ruminococcus callidus ATCC 27760</name>
    <dbReference type="NCBI Taxonomy" id="411473"/>
    <lineage>
        <taxon>Bacteria</taxon>
        <taxon>Bacillati</taxon>
        <taxon>Bacillota</taxon>
        <taxon>Clostridia</taxon>
        <taxon>Eubacteriales</taxon>
        <taxon>Oscillospiraceae</taxon>
        <taxon>Ruminococcus</taxon>
    </lineage>
</organism>
<dbReference type="PATRIC" id="fig|411473.3.peg.1678"/>
<evidence type="ECO:0000313" key="6">
    <source>
        <dbReference type="EMBL" id="ERJ94607.1"/>
    </source>
</evidence>
<dbReference type="InterPro" id="IPR013783">
    <property type="entry name" value="Ig-like_fold"/>
</dbReference>
<gene>
    <name evidence="6" type="ORF">RUMCAL_02034</name>
</gene>
<dbReference type="InterPro" id="IPR017853">
    <property type="entry name" value="GH"/>
</dbReference>
<dbReference type="InterPro" id="IPR036962">
    <property type="entry name" value="Glyco_hydro_3_N_sf"/>
</dbReference>
<sequence length="766" mass="84358">MNIPELLQQLTLEEKASLCSGGDFWHTKAIERLGIPAMMMSDGPHGLRKQDETGDHMGINDSIKAVCFPAGCATASSFDRGLVERMGKALGNECQAENVGVLLGPAVNIKRSPLCGRNFEYYSEDPYVAGEMAASFIQGVQSQQVGTSIKHFYANNQEHRRMSSSSEMSERTAREIYLAAFERPVRKAKPWTVMCAYNRINGVYAAENKEALTDILRGEWNFHGFVVSDWGAVNDRVADLESGMDLEMPSSFGMRDAEIVKAVRCGRLPEAVLDRAVTRILRIVQRYLDGRNPDAVFDRDADHELAREIASQCMVLLKNEDHILPLSKTETAAFIGKFAESPRFQGGGSSHINCHKVESALEMAADYPVLYAKGYETSDDVVREDLMAEAVAAAKAAKVAVVFAGLPDTFESEGYDREHMRLPDCQNALIEAVAEANPNTVVVLHGGSPVEMPWLHQVRGVLEAYLCGQAVGGATVQILYGDVNPSGHLAETFPIKLEDNPSYVAYQGEGDVTEYREGVFVGYRYYTTKKMPVLFPFGFGLSYTTFAVSNLRTAQDEYQSHDVITVSVDVTNTGDRAGKEVVQLYVLPQTKTDSVQRPVQELRDFEKVELAPHETKTVTFTLHANSAFAYYCTQKKRWVVETGKYLLAVGNSSDHLTTEKMLTIHGEKALPAEITLNTTIGDVLRIPHADKELEKYAGAFGISSGSSDENAMGESTADMMEAMMKYMPIRGLLSFGGGEVSIAECKALVEKLNVLLENANLNNRSE</sequence>
<dbReference type="InterPro" id="IPR002772">
    <property type="entry name" value="Glyco_hydro_3_C"/>
</dbReference>
<dbReference type="Proteomes" id="UP000016662">
    <property type="component" value="Unassembled WGS sequence"/>
</dbReference>
<dbReference type="SUPFAM" id="SSF52279">
    <property type="entry name" value="Beta-D-glucan exohydrolase, C-terminal domain"/>
    <property type="match status" value="1"/>
</dbReference>
<dbReference type="Pfam" id="PF01915">
    <property type="entry name" value="Glyco_hydro_3_C"/>
    <property type="match status" value="1"/>
</dbReference>
<keyword evidence="7" id="KW-1185">Reference proteome</keyword>
<comment type="caution">
    <text evidence="6">The sequence shown here is derived from an EMBL/GenBank/DDBJ whole genome shotgun (WGS) entry which is preliminary data.</text>
</comment>
<keyword evidence="4" id="KW-0326">Glycosidase</keyword>
<dbReference type="InterPro" id="IPR050288">
    <property type="entry name" value="Cellulose_deg_GH3"/>
</dbReference>
<dbReference type="Gene3D" id="3.20.20.300">
    <property type="entry name" value="Glycoside hydrolase, family 3, N-terminal domain"/>
    <property type="match status" value="1"/>
</dbReference>
<dbReference type="EMBL" id="AWVF01000251">
    <property type="protein sequence ID" value="ERJ94607.1"/>
    <property type="molecule type" value="Genomic_DNA"/>
</dbReference>
<dbReference type="PANTHER" id="PTHR42715:SF10">
    <property type="entry name" value="BETA-GLUCOSIDASE"/>
    <property type="match status" value="1"/>
</dbReference>
<evidence type="ECO:0000259" key="5">
    <source>
        <dbReference type="SMART" id="SM01217"/>
    </source>
</evidence>
<dbReference type="InterPro" id="IPR026891">
    <property type="entry name" value="Fn3-like"/>
</dbReference>
<reference evidence="6 7" key="1">
    <citation type="submission" date="2013-07" db="EMBL/GenBank/DDBJ databases">
        <authorList>
            <person name="Weinstock G."/>
            <person name="Sodergren E."/>
            <person name="Wylie T."/>
            <person name="Fulton L."/>
            <person name="Fulton R."/>
            <person name="Fronick C."/>
            <person name="O'Laughlin M."/>
            <person name="Godfrey J."/>
            <person name="Miner T."/>
            <person name="Herter B."/>
            <person name="Appelbaum E."/>
            <person name="Cordes M."/>
            <person name="Lek S."/>
            <person name="Wollam A."/>
            <person name="Pepin K.H."/>
            <person name="Palsikar V.B."/>
            <person name="Mitreva M."/>
            <person name="Wilson R.K."/>
        </authorList>
    </citation>
    <scope>NUCLEOTIDE SEQUENCE [LARGE SCALE GENOMIC DNA]</scope>
    <source>
        <strain evidence="6 7">ATCC 27760</strain>
    </source>
</reference>
<dbReference type="InterPro" id="IPR001764">
    <property type="entry name" value="Glyco_hydro_3_N"/>
</dbReference>
<dbReference type="HOGENOM" id="CLU_004542_4_1_9"/>